<dbReference type="InParanoid" id="A0A7R8UZD2"/>
<evidence type="ECO:0000313" key="4">
    <source>
        <dbReference type="Proteomes" id="UP000594454"/>
    </source>
</evidence>
<dbReference type="OrthoDB" id="8010151at2759"/>
<evidence type="ECO:0000313" key="3">
    <source>
        <dbReference type="EMBL" id="CAD7089944.1"/>
    </source>
</evidence>
<dbReference type="EMBL" id="LR899013">
    <property type="protein sequence ID" value="CAD7089944.1"/>
    <property type="molecule type" value="Genomic_DNA"/>
</dbReference>
<reference evidence="3 4" key="1">
    <citation type="submission" date="2020-11" db="EMBL/GenBank/DDBJ databases">
        <authorList>
            <person name="Wallbank WR R."/>
            <person name="Pardo Diaz C."/>
            <person name="Kozak K."/>
            <person name="Martin S."/>
            <person name="Jiggins C."/>
            <person name="Moest M."/>
            <person name="Warren A I."/>
            <person name="Generalovic N T."/>
            <person name="Byers J.R.P. K."/>
            <person name="Montejo-Kovacevich G."/>
            <person name="Yen C E."/>
        </authorList>
    </citation>
    <scope>NUCLEOTIDE SEQUENCE [LARGE SCALE GENOMIC DNA]</scope>
</reference>
<gene>
    <name evidence="3" type="ORF">HERILL_LOCUS12461</name>
</gene>
<proteinExistence type="predicted"/>
<dbReference type="AlphaFoldDB" id="A0A7R8UZD2"/>
<keyword evidence="4" id="KW-1185">Reference proteome</keyword>
<dbReference type="Proteomes" id="UP000594454">
    <property type="component" value="Chromosome 5"/>
</dbReference>
<evidence type="ECO:0000256" key="1">
    <source>
        <dbReference type="SAM" id="MobiDB-lite"/>
    </source>
</evidence>
<keyword evidence="2" id="KW-0472">Membrane</keyword>
<protein>
    <submittedName>
        <fullName evidence="3">Uncharacterized protein</fullName>
    </submittedName>
</protein>
<feature type="transmembrane region" description="Helical" evidence="2">
    <location>
        <begin position="31"/>
        <end position="55"/>
    </location>
</feature>
<keyword evidence="2" id="KW-0812">Transmembrane</keyword>
<keyword evidence="2" id="KW-1133">Transmembrane helix</keyword>
<organism evidence="3 4">
    <name type="scientific">Hermetia illucens</name>
    <name type="common">Black soldier fly</name>
    <dbReference type="NCBI Taxonomy" id="343691"/>
    <lineage>
        <taxon>Eukaryota</taxon>
        <taxon>Metazoa</taxon>
        <taxon>Ecdysozoa</taxon>
        <taxon>Arthropoda</taxon>
        <taxon>Hexapoda</taxon>
        <taxon>Insecta</taxon>
        <taxon>Pterygota</taxon>
        <taxon>Neoptera</taxon>
        <taxon>Endopterygota</taxon>
        <taxon>Diptera</taxon>
        <taxon>Brachycera</taxon>
        <taxon>Stratiomyomorpha</taxon>
        <taxon>Stratiomyidae</taxon>
        <taxon>Hermetiinae</taxon>
        <taxon>Hermetia</taxon>
    </lineage>
</organism>
<feature type="region of interest" description="Disordered" evidence="1">
    <location>
        <begin position="58"/>
        <end position="80"/>
    </location>
</feature>
<sequence length="148" mass="15766">MANSPKVTSSSRFVIEDSIPKATSDGEPHEVMTIVAMLSGLIAAAIVLFILFSLIGNRRRSPNGIEPSDSETADKDSKSESTIIPIFSATAKCDELDKSHPQLLSFSTISELVSRNEGLVNSSFERCPSDVCSSLNAVTLSGISTIQC</sequence>
<evidence type="ECO:0000256" key="2">
    <source>
        <dbReference type="SAM" id="Phobius"/>
    </source>
</evidence>
<name>A0A7R8UZD2_HERIL</name>
<accession>A0A7R8UZD2</accession>